<dbReference type="CDD" id="cd06261">
    <property type="entry name" value="TM_PBP2"/>
    <property type="match status" value="1"/>
</dbReference>
<keyword evidence="3" id="KW-1003">Cell membrane</keyword>
<dbReference type="Gene3D" id="1.10.3720.10">
    <property type="entry name" value="MetI-like"/>
    <property type="match status" value="1"/>
</dbReference>
<evidence type="ECO:0000256" key="6">
    <source>
        <dbReference type="ARBA" id="ARBA00023136"/>
    </source>
</evidence>
<reference evidence="9" key="1">
    <citation type="submission" date="2020-08" db="EMBL/GenBank/DDBJ databases">
        <title>Genome public.</title>
        <authorList>
            <person name="Liu C."/>
            <person name="Sun Q."/>
        </authorList>
    </citation>
    <scope>NUCLEOTIDE SEQUENCE</scope>
    <source>
        <strain evidence="9">NSJ-40</strain>
    </source>
</reference>
<feature type="transmembrane region" description="Helical" evidence="7">
    <location>
        <begin position="67"/>
        <end position="88"/>
    </location>
</feature>
<dbReference type="SUPFAM" id="SSF161098">
    <property type="entry name" value="MetI-like"/>
    <property type="match status" value="1"/>
</dbReference>
<proteinExistence type="inferred from homology"/>
<evidence type="ECO:0000256" key="3">
    <source>
        <dbReference type="ARBA" id="ARBA00022475"/>
    </source>
</evidence>
<comment type="subcellular location">
    <subcellularLocation>
        <location evidence="1 7">Cell membrane</location>
        <topology evidence="1 7">Multi-pass membrane protein</topology>
    </subcellularLocation>
</comment>
<comment type="caution">
    <text evidence="9">The sequence shown here is derived from an EMBL/GenBank/DDBJ whole genome shotgun (WGS) entry which is preliminary data.</text>
</comment>
<dbReference type="InterPro" id="IPR000515">
    <property type="entry name" value="MetI-like"/>
</dbReference>
<feature type="transmembrane region" description="Helical" evidence="7">
    <location>
        <begin position="253"/>
        <end position="274"/>
    </location>
</feature>
<dbReference type="PANTHER" id="PTHR30193:SF44">
    <property type="entry name" value="LACTOSE TRANSPORT SYSTEM PERMEASE PROTEIN LACF"/>
    <property type="match status" value="1"/>
</dbReference>
<sequence length="287" mass="32367">MLAPTVILIFIFCYIPMYGLIIAFQDYVPGRQFLSLANANWVGFEHFTAFINSIFFSRLIWNTIRLSLLNLLFGFTIPILFALLLNEVKNLHFKKFVQTVSYLPYFISTVVVAGLVLSFLEPNGLVNNILAMFGVQPTEWIVQPKAYPTIYTVTNVWKNFGFSSVLYFSTMASIDPTLYESAKIDGANRWKQMLYITLPGLRNIIAITLILQLGALLTSNTELALLLYRSATYETSDVIGTFVYRMGIEQGKYSYSTAVGLFLSIIGFGLTFVANKVSNKFAGYGLW</sequence>
<dbReference type="GO" id="GO:0005886">
    <property type="term" value="C:plasma membrane"/>
    <property type="evidence" value="ECO:0007669"/>
    <property type="project" value="UniProtKB-SubCell"/>
</dbReference>
<feature type="domain" description="ABC transmembrane type-1" evidence="8">
    <location>
        <begin position="60"/>
        <end position="274"/>
    </location>
</feature>
<dbReference type="InterPro" id="IPR051393">
    <property type="entry name" value="ABC_transporter_permease"/>
</dbReference>
<dbReference type="Pfam" id="PF00528">
    <property type="entry name" value="BPD_transp_1"/>
    <property type="match status" value="1"/>
</dbReference>
<evidence type="ECO:0000256" key="7">
    <source>
        <dbReference type="RuleBase" id="RU363032"/>
    </source>
</evidence>
<evidence type="ECO:0000256" key="2">
    <source>
        <dbReference type="ARBA" id="ARBA00022448"/>
    </source>
</evidence>
<dbReference type="Proteomes" id="UP000651482">
    <property type="component" value="Unassembled WGS sequence"/>
</dbReference>
<feature type="transmembrane region" description="Helical" evidence="7">
    <location>
        <begin position="100"/>
        <end position="120"/>
    </location>
</feature>
<dbReference type="PANTHER" id="PTHR30193">
    <property type="entry name" value="ABC TRANSPORTER PERMEASE PROTEIN"/>
    <property type="match status" value="1"/>
</dbReference>
<comment type="similarity">
    <text evidence="7">Belongs to the binding-protein-dependent transport system permease family.</text>
</comment>
<dbReference type="InterPro" id="IPR035906">
    <property type="entry name" value="MetI-like_sf"/>
</dbReference>
<evidence type="ECO:0000256" key="1">
    <source>
        <dbReference type="ARBA" id="ARBA00004651"/>
    </source>
</evidence>
<keyword evidence="2 7" id="KW-0813">Transport</keyword>
<feature type="transmembrane region" description="Helical" evidence="7">
    <location>
        <begin position="40"/>
        <end position="61"/>
    </location>
</feature>
<keyword evidence="6 7" id="KW-0472">Membrane</keyword>
<organism evidence="9 10">
    <name type="scientific">Yeguia hominis</name>
    <dbReference type="NCBI Taxonomy" id="2763662"/>
    <lineage>
        <taxon>Bacteria</taxon>
        <taxon>Bacillati</taxon>
        <taxon>Bacillota</taxon>
        <taxon>Clostridia</taxon>
        <taxon>Eubacteriales</taxon>
        <taxon>Yeguiaceae</taxon>
        <taxon>Yeguia</taxon>
    </lineage>
</organism>
<protein>
    <submittedName>
        <fullName evidence="9">Sugar ABC transporter permease</fullName>
    </submittedName>
</protein>
<evidence type="ECO:0000259" key="8">
    <source>
        <dbReference type="PROSITE" id="PS50928"/>
    </source>
</evidence>
<keyword evidence="4 7" id="KW-0812">Transmembrane</keyword>
<keyword evidence="5 7" id="KW-1133">Transmembrane helix</keyword>
<feature type="transmembrane region" description="Helical" evidence="7">
    <location>
        <begin position="6"/>
        <end position="28"/>
    </location>
</feature>
<dbReference type="PROSITE" id="PS50928">
    <property type="entry name" value="ABC_TM1"/>
    <property type="match status" value="1"/>
</dbReference>
<dbReference type="EMBL" id="JACRSN010000010">
    <property type="protein sequence ID" value="MBC8533946.1"/>
    <property type="molecule type" value="Genomic_DNA"/>
</dbReference>
<evidence type="ECO:0000256" key="5">
    <source>
        <dbReference type="ARBA" id="ARBA00022989"/>
    </source>
</evidence>
<feature type="transmembrane region" description="Helical" evidence="7">
    <location>
        <begin position="200"/>
        <end position="218"/>
    </location>
</feature>
<accession>A0A926HSZ8</accession>
<name>A0A926HSZ8_9FIRM</name>
<gene>
    <name evidence="9" type="ORF">IAG03_08000</name>
</gene>
<dbReference type="GO" id="GO:0055085">
    <property type="term" value="P:transmembrane transport"/>
    <property type="evidence" value="ECO:0007669"/>
    <property type="project" value="InterPro"/>
</dbReference>
<keyword evidence="10" id="KW-1185">Reference proteome</keyword>
<evidence type="ECO:0000313" key="10">
    <source>
        <dbReference type="Proteomes" id="UP000651482"/>
    </source>
</evidence>
<dbReference type="AlphaFoldDB" id="A0A926HSZ8"/>
<evidence type="ECO:0000313" key="9">
    <source>
        <dbReference type="EMBL" id="MBC8533946.1"/>
    </source>
</evidence>
<evidence type="ECO:0000256" key="4">
    <source>
        <dbReference type="ARBA" id="ARBA00022692"/>
    </source>
</evidence>